<accession>A0AAW0YPM9</accession>
<evidence type="ECO:0000313" key="6">
    <source>
        <dbReference type="Proteomes" id="UP001388673"/>
    </source>
</evidence>
<comment type="subcellular location">
    <subcellularLocation>
        <location evidence="1">Nucleus</location>
    </subcellularLocation>
</comment>
<dbReference type="Proteomes" id="UP001388673">
    <property type="component" value="Unassembled WGS sequence"/>
</dbReference>
<dbReference type="GO" id="GO:0008270">
    <property type="term" value="F:zinc ion binding"/>
    <property type="evidence" value="ECO:0007669"/>
    <property type="project" value="InterPro"/>
</dbReference>
<feature type="compositionally biased region" description="Low complexity" evidence="3">
    <location>
        <begin position="1"/>
        <end position="29"/>
    </location>
</feature>
<dbReference type="GO" id="GO:0000976">
    <property type="term" value="F:transcription cis-regulatory region binding"/>
    <property type="evidence" value="ECO:0007669"/>
    <property type="project" value="TreeGrafter"/>
</dbReference>
<evidence type="ECO:0000256" key="1">
    <source>
        <dbReference type="ARBA" id="ARBA00004123"/>
    </source>
</evidence>
<dbReference type="InterPro" id="IPR036864">
    <property type="entry name" value="Zn2-C6_fun-type_DNA-bd_sf"/>
</dbReference>
<dbReference type="GeneID" id="92180443"/>
<feature type="domain" description="Zn(2)-C6 fungal-type" evidence="4">
    <location>
        <begin position="74"/>
        <end position="104"/>
    </location>
</feature>
<dbReference type="GO" id="GO:0000981">
    <property type="term" value="F:DNA-binding transcription factor activity, RNA polymerase II-specific"/>
    <property type="evidence" value="ECO:0007669"/>
    <property type="project" value="InterPro"/>
</dbReference>
<evidence type="ECO:0000259" key="4">
    <source>
        <dbReference type="PROSITE" id="PS50048"/>
    </source>
</evidence>
<sequence length="436" mass="46481">MSPSTLPLPTTPASTSPSTSTLPASNLPSVRSNGDTSPLHSNANPAGPSNHTTSQHDPLSPGRKRRKVTRSKSGCLTCRRRRKLCDMAKPQCGACVRLTLDCSWPEEDAIRPARRRSQPTAPSSHPQPAIPTLMTLPFLPQAATHTPSRSSSLGINHSDRAYARGTSVSGTMEDFVGIFGDVDGGMGHNMNGTTTFTDANTTTSDTGLIDWLAGGGSLDEATLQLWAADCLAVPTTQTFNAFDSLNSVLLQPTPPSNGNVDPPLTLASAELARSGSRSRSRNGSRRTSRSPTHRNDTPTGSSQTALLNYFHESLSRLVSCTGDAAPSAFEAFTKLANMTVGRGPAGQGLHLSILAWTGRHMVNRGLMKYEAVSEKFSAQATNLVNERMAHLFDGRGNERMAQGDESQDKDTEKMTLLAASLMLMQFKVGAGWVCSS</sequence>
<dbReference type="Pfam" id="PF11951">
    <property type="entry name" value="Fungal_trans_2"/>
    <property type="match status" value="1"/>
</dbReference>
<organism evidence="5 6">
    <name type="scientific">Kwoniella newhampshirensis</name>
    <dbReference type="NCBI Taxonomy" id="1651941"/>
    <lineage>
        <taxon>Eukaryota</taxon>
        <taxon>Fungi</taxon>
        <taxon>Dikarya</taxon>
        <taxon>Basidiomycota</taxon>
        <taxon>Agaricomycotina</taxon>
        <taxon>Tremellomycetes</taxon>
        <taxon>Tremellales</taxon>
        <taxon>Cryptococcaceae</taxon>
        <taxon>Kwoniella</taxon>
    </lineage>
</organism>
<feature type="compositionally biased region" description="Polar residues" evidence="3">
    <location>
        <begin position="30"/>
        <end position="57"/>
    </location>
</feature>
<proteinExistence type="predicted"/>
<evidence type="ECO:0000256" key="2">
    <source>
        <dbReference type="ARBA" id="ARBA00023242"/>
    </source>
</evidence>
<protein>
    <recommendedName>
        <fullName evidence="4">Zn(2)-C6 fungal-type domain-containing protein</fullName>
    </recommendedName>
</protein>
<dbReference type="PROSITE" id="PS00463">
    <property type="entry name" value="ZN2_CY6_FUNGAL_1"/>
    <property type="match status" value="1"/>
</dbReference>
<name>A0AAW0YPM9_9TREE</name>
<dbReference type="PANTHER" id="PTHR37534">
    <property type="entry name" value="TRANSCRIPTIONAL ACTIVATOR PROTEIN UGA3"/>
    <property type="match status" value="1"/>
</dbReference>
<dbReference type="SUPFAM" id="SSF57701">
    <property type="entry name" value="Zn2/Cys6 DNA-binding domain"/>
    <property type="match status" value="1"/>
</dbReference>
<evidence type="ECO:0000313" key="5">
    <source>
        <dbReference type="EMBL" id="KAK8858954.1"/>
    </source>
</evidence>
<dbReference type="CDD" id="cd00067">
    <property type="entry name" value="GAL4"/>
    <property type="match status" value="1"/>
</dbReference>
<dbReference type="KEGG" id="kne:92180443"/>
<dbReference type="GO" id="GO:0005634">
    <property type="term" value="C:nucleus"/>
    <property type="evidence" value="ECO:0007669"/>
    <property type="project" value="UniProtKB-SubCell"/>
</dbReference>
<feature type="region of interest" description="Disordered" evidence="3">
    <location>
        <begin position="1"/>
        <end position="73"/>
    </location>
</feature>
<feature type="region of interest" description="Disordered" evidence="3">
    <location>
        <begin position="271"/>
        <end position="303"/>
    </location>
</feature>
<feature type="compositionally biased region" description="Basic residues" evidence="3">
    <location>
        <begin position="276"/>
        <end position="292"/>
    </location>
</feature>
<gene>
    <name evidence="5" type="ORF">IAR55_003185</name>
</gene>
<dbReference type="PANTHER" id="PTHR37534:SF7">
    <property type="entry name" value="TRANSCRIPTIONAL ACTIVATOR PROTEIN UGA3"/>
    <property type="match status" value="1"/>
</dbReference>
<dbReference type="InterPro" id="IPR021858">
    <property type="entry name" value="Fun_TF"/>
</dbReference>
<dbReference type="AlphaFoldDB" id="A0AAW0YPM9"/>
<dbReference type="Pfam" id="PF00172">
    <property type="entry name" value="Zn_clus"/>
    <property type="match status" value="1"/>
</dbReference>
<dbReference type="EMBL" id="JBCAWK010000005">
    <property type="protein sequence ID" value="KAK8858954.1"/>
    <property type="molecule type" value="Genomic_DNA"/>
</dbReference>
<dbReference type="SMART" id="SM00066">
    <property type="entry name" value="GAL4"/>
    <property type="match status" value="1"/>
</dbReference>
<keyword evidence="6" id="KW-1185">Reference proteome</keyword>
<comment type="caution">
    <text evidence="5">The sequence shown here is derived from an EMBL/GenBank/DDBJ whole genome shotgun (WGS) entry which is preliminary data.</text>
</comment>
<feature type="region of interest" description="Disordered" evidence="3">
    <location>
        <begin position="112"/>
        <end position="131"/>
    </location>
</feature>
<reference evidence="5 6" key="1">
    <citation type="journal article" date="2024" name="bioRxiv">
        <title>Comparative genomics of Cryptococcus and Kwoniella reveals pathogenesis evolution and contrasting karyotype dynamics via intercentromeric recombination or chromosome fusion.</title>
        <authorList>
            <person name="Coelho M.A."/>
            <person name="David-Palma M."/>
            <person name="Shea T."/>
            <person name="Bowers K."/>
            <person name="McGinley-Smith S."/>
            <person name="Mohammad A.W."/>
            <person name="Gnirke A."/>
            <person name="Yurkov A.M."/>
            <person name="Nowrousian M."/>
            <person name="Sun S."/>
            <person name="Cuomo C.A."/>
            <person name="Heitman J."/>
        </authorList>
    </citation>
    <scope>NUCLEOTIDE SEQUENCE [LARGE SCALE GENOMIC DNA]</scope>
    <source>
        <strain evidence="5 6">CBS 13917</strain>
    </source>
</reference>
<keyword evidence="2" id="KW-0539">Nucleus</keyword>
<dbReference type="PROSITE" id="PS50048">
    <property type="entry name" value="ZN2_CY6_FUNGAL_2"/>
    <property type="match status" value="1"/>
</dbReference>
<dbReference type="Gene3D" id="4.10.240.10">
    <property type="entry name" value="Zn(2)-C6 fungal-type DNA-binding domain"/>
    <property type="match status" value="1"/>
</dbReference>
<dbReference type="GO" id="GO:0045944">
    <property type="term" value="P:positive regulation of transcription by RNA polymerase II"/>
    <property type="evidence" value="ECO:0007669"/>
    <property type="project" value="TreeGrafter"/>
</dbReference>
<dbReference type="InterPro" id="IPR001138">
    <property type="entry name" value="Zn2Cys6_DnaBD"/>
</dbReference>
<evidence type="ECO:0000256" key="3">
    <source>
        <dbReference type="SAM" id="MobiDB-lite"/>
    </source>
</evidence>
<dbReference type="RefSeq" id="XP_066803795.1">
    <property type="nucleotide sequence ID" value="XM_066946294.1"/>
</dbReference>